<dbReference type="InterPro" id="IPR029044">
    <property type="entry name" value="Nucleotide-diphossugar_trans"/>
</dbReference>
<dbReference type="AlphaFoldDB" id="A0A1P9X196"/>
<evidence type="ECO:0000259" key="4">
    <source>
        <dbReference type="Pfam" id="PF00535"/>
    </source>
</evidence>
<keyword evidence="3" id="KW-0808">Transferase</keyword>
<dbReference type="SUPFAM" id="SSF53448">
    <property type="entry name" value="Nucleotide-diphospho-sugar transferases"/>
    <property type="match status" value="1"/>
</dbReference>
<accession>A0A1P9X196</accession>
<dbReference type="PANTHER" id="PTHR43179:SF12">
    <property type="entry name" value="GALACTOFURANOSYLTRANSFERASE GLFT2"/>
    <property type="match status" value="1"/>
</dbReference>
<dbReference type="EMBL" id="CP014263">
    <property type="protein sequence ID" value="AQG81397.1"/>
    <property type="molecule type" value="Genomic_DNA"/>
</dbReference>
<evidence type="ECO:0000256" key="1">
    <source>
        <dbReference type="ARBA" id="ARBA00006739"/>
    </source>
</evidence>
<dbReference type="Gene3D" id="3.90.550.10">
    <property type="entry name" value="Spore Coat Polysaccharide Biosynthesis Protein SpsA, Chain A"/>
    <property type="match status" value="1"/>
</dbReference>
<gene>
    <name evidence="5" type="ORF">AWR27_19970</name>
</gene>
<dbReference type="Proteomes" id="UP000187941">
    <property type="component" value="Chromosome"/>
</dbReference>
<dbReference type="Pfam" id="PF00535">
    <property type="entry name" value="Glycos_transf_2"/>
    <property type="match status" value="1"/>
</dbReference>
<evidence type="ECO:0000256" key="2">
    <source>
        <dbReference type="ARBA" id="ARBA00022676"/>
    </source>
</evidence>
<feature type="domain" description="Glycosyltransferase 2-like" evidence="4">
    <location>
        <begin position="21"/>
        <end position="108"/>
    </location>
</feature>
<evidence type="ECO:0000256" key="3">
    <source>
        <dbReference type="ARBA" id="ARBA00022679"/>
    </source>
</evidence>
<dbReference type="STRING" id="1178516.AWR27_19970"/>
<keyword evidence="6" id="KW-1185">Reference proteome</keyword>
<sequence>MLTQKGIRSLYDALSYHQNHVLDSAYRFAVVVVDDGSTDGSSEWISRHYPDIHLIKGDGNLWWSGAVNLGAKHAVEHLQADFVILWNDDTLCEIDYFVELDAVLKKEPAYSRSILVSKIYWLGESNKLFNYGCYYSHKTGQKKLIGANETDRGQFNDIIRIDWSGGMGTVIPATVLTKVGFFDADIFPQYHGDMDFFLRAGKLGVASFAVPTLKIYNNRESTGLTKARSFDDLRKMLVSNRSLHNIRHNIVLNKRHANTVFGWANLTLSYAKLIIKSLRTIVWA</sequence>
<dbReference type="InterPro" id="IPR001173">
    <property type="entry name" value="Glyco_trans_2-like"/>
</dbReference>
<name>A0A1P9X196_9BACT</name>
<proteinExistence type="inferred from homology"/>
<evidence type="ECO:0000313" key="6">
    <source>
        <dbReference type="Proteomes" id="UP000187941"/>
    </source>
</evidence>
<dbReference type="GO" id="GO:0016757">
    <property type="term" value="F:glycosyltransferase activity"/>
    <property type="evidence" value="ECO:0007669"/>
    <property type="project" value="UniProtKB-KW"/>
</dbReference>
<comment type="similarity">
    <text evidence="1">Belongs to the glycosyltransferase 2 family.</text>
</comment>
<organism evidence="5 6">
    <name type="scientific">Spirosoma montaniterrae</name>
    <dbReference type="NCBI Taxonomy" id="1178516"/>
    <lineage>
        <taxon>Bacteria</taxon>
        <taxon>Pseudomonadati</taxon>
        <taxon>Bacteroidota</taxon>
        <taxon>Cytophagia</taxon>
        <taxon>Cytophagales</taxon>
        <taxon>Cytophagaceae</taxon>
        <taxon>Spirosoma</taxon>
    </lineage>
</organism>
<evidence type="ECO:0000313" key="5">
    <source>
        <dbReference type="EMBL" id="AQG81397.1"/>
    </source>
</evidence>
<protein>
    <recommendedName>
        <fullName evidence="4">Glycosyltransferase 2-like domain-containing protein</fullName>
    </recommendedName>
</protein>
<dbReference type="PANTHER" id="PTHR43179">
    <property type="entry name" value="RHAMNOSYLTRANSFERASE WBBL"/>
    <property type="match status" value="1"/>
</dbReference>
<reference evidence="5 6" key="1">
    <citation type="submission" date="2016-01" db="EMBL/GenBank/DDBJ databases">
        <authorList>
            <person name="Oliw E.H."/>
        </authorList>
    </citation>
    <scope>NUCLEOTIDE SEQUENCE [LARGE SCALE GENOMIC DNA]</scope>
    <source>
        <strain evidence="5 6">DY10</strain>
    </source>
</reference>
<dbReference type="KEGG" id="smon:AWR27_19970"/>
<keyword evidence="2" id="KW-0328">Glycosyltransferase</keyword>